<reference evidence="2" key="1">
    <citation type="submission" date="2021-01" db="EMBL/GenBank/DDBJ databases">
        <title>Caligus Genome Assembly.</title>
        <authorList>
            <person name="Gallardo-Escarate C."/>
        </authorList>
    </citation>
    <scope>NUCLEOTIDE SEQUENCE [LARGE SCALE GENOMIC DNA]</scope>
</reference>
<proteinExistence type="predicted"/>
<dbReference type="AlphaFoldDB" id="A0A7T8KER8"/>
<evidence type="ECO:0000313" key="2">
    <source>
        <dbReference type="Proteomes" id="UP000595437"/>
    </source>
</evidence>
<protein>
    <submittedName>
        <fullName evidence="1">Uncharacterized protein</fullName>
    </submittedName>
</protein>
<gene>
    <name evidence="1" type="ORF">FKW44_007463</name>
</gene>
<sequence>EGRNPQFGADVKEEDIFVRCVLCNCNEYVILSPENMSFLFDASATRKRGISS</sequence>
<dbReference type="Proteomes" id="UP000595437">
    <property type="component" value="Chromosome 5"/>
</dbReference>
<feature type="non-terminal residue" evidence="1">
    <location>
        <position position="52"/>
    </location>
</feature>
<feature type="non-terminal residue" evidence="1">
    <location>
        <position position="1"/>
    </location>
</feature>
<keyword evidence="2" id="KW-1185">Reference proteome</keyword>
<name>A0A7T8KER8_CALRO</name>
<dbReference type="OrthoDB" id="18193at2759"/>
<dbReference type="EMBL" id="CP045894">
    <property type="protein sequence ID" value="QQP54584.1"/>
    <property type="molecule type" value="Genomic_DNA"/>
</dbReference>
<accession>A0A7T8KER8</accession>
<organism evidence="1 2">
    <name type="scientific">Caligus rogercresseyi</name>
    <name type="common">Sea louse</name>
    <dbReference type="NCBI Taxonomy" id="217165"/>
    <lineage>
        <taxon>Eukaryota</taxon>
        <taxon>Metazoa</taxon>
        <taxon>Ecdysozoa</taxon>
        <taxon>Arthropoda</taxon>
        <taxon>Crustacea</taxon>
        <taxon>Multicrustacea</taxon>
        <taxon>Hexanauplia</taxon>
        <taxon>Copepoda</taxon>
        <taxon>Siphonostomatoida</taxon>
        <taxon>Caligidae</taxon>
        <taxon>Caligus</taxon>
    </lineage>
</organism>
<evidence type="ECO:0000313" key="1">
    <source>
        <dbReference type="EMBL" id="QQP54584.1"/>
    </source>
</evidence>